<dbReference type="EMBL" id="UINC01093836">
    <property type="protein sequence ID" value="SVC48576.1"/>
    <property type="molecule type" value="Genomic_DNA"/>
</dbReference>
<proteinExistence type="predicted"/>
<name>A0A382MIK1_9ZZZZ</name>
<protein>
    <submittedName>
        <fullName evidence="1">Uncharacterized protein</fullName>
    </submittedName>
</protein>
<accession>A0A382MIK1</accession>
<evidence type="ECO:0000313" key="1">
    <source>
        <dbReference type="EMBL" id="SVC48576.1"/>
    </source>
</evidence>
<sequence length="28" mass="2923">VEIATLIKAIEHGDRVAETTKDIDNGGG</sequence>
<feature type="non-terminal residue" evidence="1">
    <location>
        <position position="28"/>
    </location>
</feature>
<gene>
    <name evidence="1" type="ORF">METZ01_LOCUS301430</name>
</gene>
<feature type="non-terminal residue" evidence="1">
    <location>
        <position position="1"/>
    </location>
</feature>
<organism evidence="1">
    <name type="scientific">marine metagenome</name>
    <dbReference type="NCBI Taxonomy" id="408172"/>
    <lineage>
        <taxon>unclassified sequences</taxon>
        <taxon>metagenomes</taxon>
        <taxon>ecological metagenomes</taxon>
    </lineage>
</organism>
<dbReference type="AlphaFoldDB" id="A0A382MIK1"/>
<reference evidence="1" key="1">
    <citation type="submission" date="2018-05" db="EMBL/GenBank/DDBJ databases">
        <authorList>
            <person name="Lanie J.A."/>
            <person name="Ng W.-L."/>
            <person name="Kazmierczak K.M."/>
            <person name="Andrzejewski T.M."/>
            <person name="Davidsen T.M."/>
            <person name="Wayne K.J."/>
            <person name="Tettelin H."/>
            <person name="Glass J.I."/>
            <person name="Rusch D."/>
            <person name="Podicherti R."/>
            <person name="Tsui H.-C.T."/>
            <person name="Winkler M.E."/>
        </authorList>
    </citation>
    <scope>NUCLEOTIDE SEQUENCE</scope>
</reference>